<protein>
    <recommendedName>
        <fullName evidence="8">Lysosome-associated membrane glycoprotein 2-like transmembrane domain-containing protein</fullName>
    </recommendedName>
</protein>
<dbReference type="GO" id="GO:0005765">
    <property type="term" value="C:lysosomal membrane"/>
    <property type="evidence" value="ECO:0007669"/>
    <property type="project" value="TreeGrafter"/>
</dbReference>
<evidence type="ECO:0000256" key="4">
    <source>
        <dbReference type="ARBA" id="ARBA00022989"/>
    </source>
</evidence>
<dbReference type="AlphaFoldDB" id="A0AA38IEQ3"/>
<accession>A0AA38IEQ3</accession>
<keyword evidence="5 7" id="KW-0472">Membrane</keyword>
<dbReference type="GO" id="GO:0072594">
    <property type="term" value="P:establishment of protein localization to organelle"/>
    <property type="evidence" value="ECO:0007669"/>
    <property type="project" value="TreeGrafter"/>
</dbReference>
<dbReference type="PRINTS" id="PR00336">
    <property type="entry name" value="LYSASSOCTDMP"/>
</dbReference>
<dbReference type="GO" id="GO:0031902">
    <property type="term" value="C:late endosome membrane"/>
    <property type="evidence" value="ECO:0007669"/>
    <property type="project" value="TreeGrafter"/>
</dbReference>
<evidence type="ECO:0000259" key="8">
    <source>
        <dbReference type="Pfam" id="PF21222"/>
    </source>
</evidence>
<evidence type="ECO:0000256" key="1">
    <source>
        <dbReference type="ARBA" id="ARBA00004251"/>
    </source>
</evidence>
<keyword evidence="6" id="KW-0325">Glycoprotein</keyword>
<dbReference type="EMBL" id="JALNTZ010000004">
    <property type="protein sequence ID" value="KAJ3653643.1"/>
    <property type="molecule type" value="Genomic_DNA"/>
</dbReference>
<comment type="subcellular location">
    <subcellularLocation>
        <location evidence="1">Cell membrane</location>
        <topology evidence="1">Single-pass type I membrane protein</topology>
    </subcellularLocation>
</comment>
<evidence type="ECO:0000256" key="5">
    <source>
        <dbReference type="ARBA" id="ARBA00023136"/>
    </source>
</evidence>
<feature type="transmembrane region" description="Helical" evidence="7">
    <location>
        <begin position="29"/>
        <end position="52"/>
    </location>
</feature>
<sequence>MEKLLATPPVLLIVDFGVALDCASSETPDVVPIAVGCALAALVIIVLIAYLIGRRRSQARGYLSMFAQNKREEDYIPMKNLSCFN</sequence>
<dbReference type="InterPro" id="IPR002000">
    <property type="entry name" value="Lysosome-assoc_membr_glycop"/>
</dbReference>
<keyword evidence="2 7" id="KW-0812">Transmembrane</keyword>
<proteinExistence type="predicted"/>
<dbReference type="InterPro" id="IPR048524">
    <property type="entry name" value="Lamp2-like_TM"/>
</dbReference>
<keyword evidence="4 7" id="KW-1133">Transmembrane helix</keyword>
<feature type="domain" description="Lysosome-associated membrane glycoprotein 2-like transmembrane" evidence="8">
    <location>
        <begin position="31"/>
        <end position="62"/>
    </location>
</feature>
<evidence type="ECO:0000313" key="9">
    <source>
        <dbReference type="EMBL" id="KAJ3653643.1"/>
    </source>
</evidence>
<evidence type="ECO:0000313" key="10">
    <source>
        <dbReference type="Proteomes" id="UP001168821"/>
    </source>
</evidence>
<dbReference type="GO" id="GO:0005886">
    <property type="term" value="C:plasma membrane"/>
    <property type="evidence" value="ECO:0007669"/>
    <property type="project" value="TreeGrafter"/>
</dbReference>
<organism evidence="9 10">
    <name type="scientific">Zophobas morio</name>
    <dbReference type="NCBI Taxonomy" id="2755281"/>
    <lineage>
        <taxon>Eukaryota</taxon>
        <taxon>Metazoa</taxon>
        <taxon>Ecdysozoa</taxon>
        <taxon>Arthropoda</taxon>
        <taxon>Hexapoda</taxon>
        <taxon>Insecta</taxon>
        <taxon>Pterygota</taxon>
        <taxon>Neoptera</taxon>
        <taxon>Endopterygota</taxon>
        <taxon>Coleoptera</taxon>
        <taxon>Polyphaga</taxon>
        <taxon>Cucujiformia</taxon>
        <taxon>Tenebrionidae</taxon>
        <taxon>Zophobas</taxon>
    </lineage>
</organism>
<evidence type="ECO:0000256" key="7">
    <source>
        <dbReference type="SAM" id="Phobius"/>
    </source>
</evidence>
<evidence type="ECO:0000256" key="6">
    <source>
        <dbReference type="ARBA" id="ARBA00023180"/>
    </source>
</evidence>
<keyword evidence="3" id="KW-0732">Signal</keyword>
<dbReference type="Pfam" id="PF21222">
    <property type="entry name" value="Lamp2_2nd"/>
    <property type="match status" value="1"/>
</dbReference>
<name>A0AA38IEQ3_9CUCU</name>
<reference evidence="9" key="1">
    <citation type="journal article" date="2023" name="G3 (Bethesda)">
        <title>Whole genome assemblies of Zophobas morio and Tenebrio molitor.</title>
        <authorList>
            <person name="Kaur S."/>
            <person name="Stinson S.A."/>
            <person name="diCenzo G.C."/>
        </authorList>
    </citation>
    <scope>NUCLEOTIDE SEQUENCE</scope>
    <source>
        <strain evidence="9">QUZm001</strain>
    </source>
</reference>
<gene>
    <name evidence="9" type="ORF">Zmor_012883</name>
</gene>
<dbReference type="PANTHER" id="PTHR11506">
    <property type="entry name" value="LYSOSOME-ASSOCIATED MEMBRANE GLYCOPROTEIN"/>
    <property type="match status" value="1"/>
</dbReference>
<dbReference type="PANTHER" id="PTHR11506:SF35">
    <property type="entry name" value="LYSOSOME-ASSOCIATED MEMBRANE GLYCOPROTEIN 5"/>
    <property type="match status" value="1"/>
</dbReference>
<evidence type="ECO:0000256" key="2">
    <source>
        <dbReference type="ARBA" id="ARBA00022692"/>
    </source>
</evidence>
<dbReference type="CDD" id="cd12087">
    <property type="entry name" value="TM_EGFR-like"/>
    <property type="match status" value="1"/>
</dbReference>
<comment type="caution">
    <text evidence="9">The sequence shown here is derived from an EMBL/GenBank/DDBJ whole genome shotgun (WGS) entry which is preliminary data.</text>
</comment>
<keyword evidence="10" id="KW-1185">Reference proteome</keyword>
<evidence type="ECO:0000256" key="3">
    <source>
        <dbReference type="ARBA" id="ARBA00022729"/>
    </source>
</evidence>
<dbReference type="Proteomes" id="UP001168821">
    <property type="component" value="Unassembled WGS sequence"/>
</dbReference>